<dbReference type="Gene3D" id="3.10.200.10">
    <property type="entry name" value="Alpha carbonic anhydrase"/>
    <property type="match status" value="1"/>
</dbReference>
<organism evidence="11 12">
    <name type="scientific">Rotaria sordida</name>
    <dbReference type="NCBI Taxonomy" id="392033"/>
    <lineage>
        <taxon>Eukaryota</taxon>
        <taxon>Metazoa</taxon>
        <taxon>Spiralia</taxon>
        <taxon>Gnathifera</taxon>
        <taxon>Rotifera</taxon>
        <taxon>Eurotatoria</taxon>
        <taxon>Bdelloidea</taxon>
        <taxon>Philodinida</taxon>
        <taxon>Philodinidae</taxon>
        <taxon>Rotaria</taxon>
    </lineage>
</organism>
<evidence type="ECO:0000256" key="7">
    <source>
        <dbReference type="ARBA" id="ARBA00049070"/>
    </source>
</evidence>
<evidence type="ECO:0000313" key="11">
    <source>
        <dbReference type="EMBL" id="CAF3650579.1"/>
    </source>
</evidence>
<keyword evidence="3" id="KW-0560">Oxidoreductase</keyword>
<sequence>MFWTFACLLSLLYSINSQNVNPSGHHWNYEREGPDAWHHMFETCEGEAQSPIDIRTVHVKYDSSLTSLSLNGYTTNMSSFLWNFTHNGHTIVAYPPPLARLSMSGGGLPEVFYLVQFHFHWGYNEFQGSEHTINGRKYPLEIHFVHRAPFTGMYAVLGILFDRQRDDNPYLTSLLSALNRTVNTSISVEHQIDLSRLLPTSPSPRFYRYNGSLTTPPCTEGIIWTVLARTVPISPYQLRVLTNNIIPFNFRPPQKLHSRKVLANFRPESHEGGEEEESGGGAHHSTASFNRIKIIKLILLCKSGAPIQNAAVIFAEVPSDYPEAGKHIKYVKNRTININYVNTQGGIITKNLVISIDPYMRGRMRPAETKSYVESFELNQPLTNFFVGKVVKSDNNKYKVGQVVYGQGAYEEYTIHSKDQAESLRILSDEQLKLGLSLTTWVGAAGMPGQTAFYGFYYIGQPKKDETIFITGASGAVGQIVGQLAKREGLKVIGSAGTDEKVQWLKNELSFDHAFNYNTVNIRKELAKFNPLNIYFDNVGGDQLEAAIAAAADHARFVECGMISQYHKSNDVGIRNLILVVRKRLKLQGFIIFDQTKDENFNREFYSKVPKWIANGELKIKEDVTKGLEQAPEAVVGIFKGKNFGKAVVQIADD</sequence>
<dbReference type="AlphaFoldDB" id="A0A818RA95"/>
<dbReference type="Proteomes" id="UP000663874">
    <property type="component" value="Unassembled WGS sequence"/>
</dbReference>
<dbReference type="Proteomes" id="UP000663823">
    <property type="component" value="Unassembled WGS sequence"/>
</dbReference>
<evidence type="ECO:0000256" key="3">
    <source>
        <dbReference type="ARBA" id="ARBA00023002"/>
    </source>
</evidence>
<proteinExistence type="inferred from homology"/>
<feature type="chain" id="PRO_5035617066" description="15-oxoprostaglandin 13-reductase" evidence="8">
    <location>
        <begin position="18"/>
        <end position="654"/>
    </location>
</feature>
<evidence type="ECO:0000313" key="12">
    <source>
        <dbReference type="Proteomes" id="UP000663874"/>
    </source>
</evidence>
<dbReference type="SMART" id="SM00829">
    <property type="entry name" value="PKS_ER"/>
    <property type="match status" value="1"/>
</dbReference>
<dbReference type="InterPro" id="IPR036291">
    <property type="entry name" value="NAD(P)-bd_dom_sf"/>
</dbReference>
<dbReference type="Pfam" id="PF00107">
    <property type="entry name" value="ADH_zinc_N"/>
    <property type="match status" value="1"/>
</dbReference>
<keyword evidence="8" id="KW-0732">Signal</keyword>
<dbReference type="InterPro" id="IPR036398">
    <property type="entry name" value="CA_dom_sf"/>
</dbReference>
<evidence type="ECO:0000256" key="1">
    <source>
        <dbReference type="ARBA" id="ARBA00010460"/>
    </source>
</evidence>
<evidence type="ECO:0000256" key="2">
    <source>
        <dbReference type="ARBA" id="ARBA00011981"/>
    </source>
</evidence>
<dbReference type="EMBL" id="CAJOBE010000498">
    <property type="protein sequence ID" value="CAF3650579.1"/>
    <property type="molecule type" value="Genomic_DNA"/>
</dbReference>
<dbReference type="SUPFAM" id="SSF51069">
    <property type="entry name" value="Carbonic anhydrase"/>
    <property type="match status" value="1"/>
</dbReference>
<dbReference type="PROSITE" id="PS00162">
    <property type="entry name" value="ALPHA_CA_1"/>
    <property type="match status" value="1"/>
</dbReference>
<protein>
    <recommendedName>
        <fullName evidence="4">15-oxoprostaglandin 13-reductase</fullName>
        <ecNumber evidence="2">1.3.1.48</ecNumber>
    </recommendedName>
    <alternativeName>
        <fullName evidence="4">15-oxoprostaglandin 13-reductase</fullName>
    </alternativeName>
</protein>
<dbReference type="EMBL" id="CAJOAX010000055">
    <property type="protein sequence ID" value="CAF3494787.1"/>
    <property type="molecule type" value="Genomic_DNA"/>
</dbReference>
<comment type="catalytic activity">
    <reaction evidence="5">
        <text>13,14-dihydro-15-oxo-prostaglandin F1alpha + NADP(+) = 15-oxoprostaglandin F1alpha + NADPH + H(+)</text>
        <dbReference type="Rhea" id="RHEA:50592"/>
        <dbReference type="ChEBI" id="CHEBI:15378"/>
        <dbReference type="ChEBI" id="CHEBI:57783"/>
        <dbReference type="ChEBI" id="CHEBI:58349"/>
        <dbReference type="ChEBI" id="CHEBI:79072"/>
        <dbReference type="ChEBI" id="CHEBI:133411"/>
    </reaction>
    <physiologicalReaction direction="right-to-left" evidence="5">
        <dbReference type="Rhea" id="RHEA:50594"/>
    </physiologicalReaction>
</comment>
<dbReference type="FunFam" id="3.40.50.720:FF:000121">
    <property type="entry name" value="Prostaglandin reductase 2"/>
    <property type="match status" value="1"/>
</dbReference>
<dbReference type="PANTHER" id="PTHR43205">
    <property type="entry name" value="PROSTAGLANDIN REDUCTASE"/>
    <property type="match status" value="1"/>
</dbReference>
<dbReference type="CDD" id="cd00326">
    <property type="entry name" value="alpha_CA"/>
    <property type="match status" value="1"/>
</dbReference>
<evidence type="ECO:0000256" key="4">
    <source>
        <dbReference type="ARBA" id="ARBA00033119"/>
    </source>
</evidence>
<comment type="similarity">
    <text evidence="1">Belongs to the NADP-dependent oxidoreductase L4BD family.</text>
</comment>
<reference evidence="11" key="1">
    <citation type="submission" date="2021-02" db="EMBL/GenBank/DDBJ databases">
        <authorList>
            <person name="Nowell W R."/>
        </authorList>
    </citation>
    <scope>NUCLEOTIDE SEQUENCE</scope>
</reference>
<dbReference type="InterPro" id="IPR045010">
    <property type="entry name" value="MDR_fam"/>
</dbReference>
<evidence type="ECO:0000256" key="5">
    <source>
        <dbReference type="ARBA" id="ARBA00047878"/>
    </source>
</evidence>
<dbReference type="Pfam" id="PF00194">
    <property type="entry name" value="Carb_anhydrase"/>
    <property type="match status" value="1"/>
</dbReference>
<comment type="catalytic activity">
    <reaction evidence="6">
        <text>13,14-dihydro-15-oxo-PGF2alpha + NADP(+) = 15-oxoprostaglandin F2alpha + NADPH + H(+)</text>
        <dbReference type="Rhea" id="RHEA:50588"/>
        <dbReference type="ChEBI" id="CHEBI:15378"/>
        <dbReference type="ChEBI" id="CHEBI:57783"/>
        <dbReference type="ChEBI" id="CHEBI:58349"/>
        <dbReference type="ChEBI" id="CHEBI:133374"/>
        <dbReference type="ChEBI" id="CHEBI:133409"/>
    </reaction>
    <physiologicalReaction direction="right-to-left" evidence="6">
        <dbReference type="Rhea" id="RHEA:50590"/>
    </physiologicalReaction>
</comment>
<dbReference type="Gene3D" id="3.90.180.10">
    <property type="entry name" value="Medium-chain alcohol dehydrogenases, catalytic domain"/>
    <property type="match status" value="1"/>
</dbReference>
<dbReference type="EC" id="1.3.1.48" evidence="2"/>
<dbReference type="PROSITE" id="PS51144">
    <property type="entry name" value="ALPHA_CA_2"/>
    <property type="match status" value="1"/>
</dbReference>
<evidence type="ECO:0000259" key="9">
    <source>
        <dbReference type="PROSITE" id="PS51144"/>
    </source>
</evidence>
<dbReference type="GO" id="GO:0008270">
    <property type="term" value="F:zinc ion binding"/>
    <property type="evidence" value="ECO:0007669"/>
    <property type="project" value="InterPro"/>
</dbReference>
<dbReference type="Pfam" id="PF16884">
    <property type="entry name" value="ADH_N_2"/>
    <property type="match status" value="1"/>
</dbReference>
<dbReference type="Gene3D" id="3.40.50.720">
    <property type="entry name" value="NAD(P)-binding Rossmann-like Domain"/>
    <property type="match status" value="1"/>
</dbReference>
<dbReference type="InterPro" id="IPR020843">
    <property type="entry name" value="ER"/>
</dbReference>
<dbReference type="SMART" id="SM01057">
    <property type="entry name" value="Carb_anhydrase"/>
    <property type="match status" value="1"/>
</dbReference>
<dbReference type="SUPFAM" id="SSF50129">
    <property type="entry name" value="GroES-like"/>
    <property type="match status" value="2"/>
</dbReference>
<gene>
    <name evidence="11" type="ORF">FNK824_LOCUS5962</name>
    <name evidence="10" type="ORF">OTI717_LOCUS1353</name>
</gene>
<evidence type="ECO:0000256" key="8">
    <source>
        <dbReference type="SAM" id="SignalP"/>
    </source>
</evidence>
<comment type="caution">
    <text evidence="11">The sequence shown here is derived from an EMBL/GenBank/DDBJ whole genome shotgun (WGS) entry which is preliminary data.</text>
</comment>
<evidence type="ECO:0000313" key="10">
    <source>
        <dbReference type="EMBL" id="CAF3494787.1"/>
    </source>
</evidence>
<dbReference type="InterPro" id="IPR041694">
    <property type="entry name" value="ADH_N_2"/>
</dbReference>
<dbReference type="GO" id="GO:0047522">
    <property type="term" value="F:15-oxoprostaglandin 13-reductase [NAD(P)+] activity"/>
    <property type="evidence" value="ECO:0007669"/>
    <property type="project" value="UniProtKB-EC"/>
</dbReference>
<comment type="catalytic activity">
    <reaction evidence="7">
        <text>13,14-dihydro-15-oxo-prostaglandin E1 + NADP(+) = 15-oxoprostaglandin E1 + NADPH + H(+)</text>
        <dbReference type="Rhea" id="RHEA:50584"/>
        <dbReference type="ChEBI" id="CHEBI:15378"/>
        <dbReference type="ChEBI" id="CHEBI:57401"/>
        <dbReference type="ChEBI" id="CHEBI:57783"/>
        <dbReference type="ChEBI" id="CHEBI:58349"/>
        <dbReference type="ChEBI" id="CHEBI:133408"/>
    </reaction>
    <physiologicalReaction direction="right-to-left" evidence="7">
        <dbReference type="Rhea" id="RHEA:50586"/>
    </physiologicalReaction>
</comment>
<dbReference type="InterPro" id="IPR018338">
    <property type="entry name" value="Carbonic_anhydrase_a-class_CS"/>
</dbReference>
<dbReference type="SUPFAM" id="SSF51735">
    <property type="entry name" value="NAD(P)-binding Rossmann-fold domains"/>
    <property type="match status" value="1"/>
</dbReference>
<dbReference type="InterPro" id="IPR011032">
    <property type="entry name" value="GroES-like_sf"/>
</dbReference>
<accession>A0A818RA95</accession>
<feature type="domain" description="Alpha-carbonic anhydrase" evidence="9">
    <location>
        <begin position="25"/>
        <end position="265"/>
    </location>
</feature>
<dbReference type="InterPro" id="IPR001148">
    <property type="entry name" value="CA_dom"/>
</dbReference>
<name>A0A818RA95_9BILA</name>
<dbReference type="GO" id="GO:0004089">
    <property type="term" value="F:carbonate dehydratase activity"/>
    <property type="evidence" value="ECO:0007669"/>
    <property type="project" value="InterPro"/>
</dbReference>
<feature type="signal peptide" evidence="8">
    <location>
        <begin position="1"/>
        <end position="17"/>
    </location>
</feature>
<dbReference type="CDD" id="cd05288">
    <property type="entry name" value="PGDH"/>
    <property type="match status" value="1"/>
</dbReference>
<dbReference type="PANTHER" id="PTHR43205:SF7">
    <property type="entry name" value="PROSTAGLANDIN REDUCTASE 1"/>
    <property type="match status" value="1"/>
</dbReference>
<evidence type="ECO:0000256" key="6">
    <source>
        <dbReference type="ARBA" id="ARBA00048290"/>
    </source>
</evidence>
<dbReference type="InterPro" id="IPR013149">
    <property type="entry name" value="ADH-like_C"/>
</dbReference>